<dbReference type="InterPro" id="IPR000390">
    <property type="entry name" value="Small_drug/metabolite_transptr"/>
</dbReference>
<keyword evidence="10" id="KW-1185">Reference proteome</keyword>
<protein>
    <submittedName>
        <fullName evidence="9">Multidrug efflux SMR transporter</fullName>
    </submittedName>
</protein>
<evidence type="ECO:0000256" key="1">
    <source>
        <dbReference type="ARBA" id="ARBA00004651"/>
    </source>
</evidence>
<dbReference type="Proteomes" id="UP001555826">
    <property type="component" value="Unassembled WGS sequence"/>
</dbReference>
<keyword evidence="3" id="KW-1003">Cell membrane</keyword>
<evidence type="ECO:0000256" key="5">
    <source>
        <dbReference type="ARBA" id="ARBA00022989"/>
    </source>
</evidence>
<name>A0ABV3P6V1_9ACTN</name>
<evidence type="ECO:0000256" key="8">
    <source>
        <dbReference type="SAM" id="Phobius"/>
    </source>
</evidence>
<dbReference type="PANTHER" id="PTHR30561:SF1">
    <property type="entry name" value="MULTIDRUG TRANSPORTER EMRE"/>
    <property type="match status" value="1"/>
</dbReference>
<proteinExistence type="inferred from homology"/>
<comment type="caution">
    <text evidence="9">The sequence shown here is derived from an EMBL/GenBank/DDBJ whole genome shotgun (WGS) entry which is preliminary data.</text>
</comment>
<dbReference type="InterPro" id="IPR037185">
    <property type="entry name" value="EmrE-like"/>
</dbReference>
<evidence type="ECO:0000256" key="4">
    <source>
        <dbReference type="ARBA" id="ARBA00022692"/>
    </source>
</evidence>
<feature type="transmembrane region" description="Helical" evidence="8">
    <location>
        <begin position="85"/>
        <end position="105"/>
    </location>
</feature>
<dbReference type="PANTHER" id="PTHR30561">
    <property type="entry name" value="SMR FAMILY PROTON-DEPENDENT DRUG EFFLUX TRANSPORTER SUGE"/>
    <property type="match status" value="1"/>
</dbReference>
<gene>
    <name evidence="9" type="ORF">AB1207_11405</name>
</gene>
<dbReference type="SUPFAM" id="SSF103481">
    <property type="entry name" value="Multidrug resistance efflux transporter EmrE"/>
    <property type="match status" value="1"/>
</dbReference>
<keyword evidence="5 8" id="KW-1133">Transmembrane helix</keyword>
<evidence type="ECO:0000256" key="7">
    <source>
        <dbReference type="RuleBase" id="RU003942"/>
    </source>
</evidence>
<keyword evidence="2" id="KW-0813">Transport</keyword>
<evidence type="ECO:0000313" key="9">
    <source>
        <dbReference type="EMBL" id="MEW9265356.1"/>
    </source>
</evidence>
<sequence>MSWVFLAGAVLFEVAATAVLRMSDGGRRRRWLPVTAAGYLVSFGLLSLALRAGMPVGVAYGVWSAVGIALTALLARAVFGDPLTRTTALGLALIAAGVLLVELGAH</sequence>
<evidence type="ECO:0000256" key="3">
    <source>
        <dbReference type="ARBA" id="ARBA00022475"/>
    </source>
</evidence>
<evidence type="ECO:0000256" key="2">
    <source>
        <dbReference type="ARBA" id="ARBA00022448"/>
    </source>
</evidence>
<dbReference type="Pfam" id="PF00893">
    <property type="entry name" value="Multi_Drug_Res"/>
    <property type="match status" value="1"/>
</dbReference>
<comment type="similarity">
    <text evidence="7">Belongs to the drug/metabolite transporter (DMT) superfamily. Small multidrug resistance (SMR) (TC 2.A.7.1) family.</text>
</comment>
<organism evidence="9 10">
    <name type="scientific">Kineococcus endophyticus</name>
    <dbReference type="NCBI Taxonomy" id="1181883"/>
    <lineage>
        <taxon>Bacteria</taxon>
        <taxon>Bacillati</taxon>
        <taxon>Actinomycetota</taxon>
        <taxon>Actinomycetes</taxon>
        <taxon>Kineosporiales</taxon>
        <taxon>Kineosporiaceae</taxon>
        <taxon>Kineococcus</taxon>
    </lineage>
</organism>
<dbReference type="EMBL" id="JBFNQN010000007">
    <property type="protein sequence ID" value="MEW9265356.1"/>
    <property type="molecule type" value="Genomic_DNA"/>
</dbReference>
<accession>A0ABV3P6V1</accession>
<comment type="subcellular location">
    <subcellularLocation>
        <location evidence="1 7">Cell membrane</location>
        <topology evidence="1 7">Multi-pass membrane protein</topology>
    </subcellularLocation>
</comment>
<evidence type="ECO:0000313" key="10">
    <source>
        <dbReference type="Proteomes" id="UP001555826"/>
    </source>
</evidence>
<keyword evidence="6 8" id="KW-0472">Membrane</keyword>
<keyword evidence="4 7" id="KW-0812">Transmembrane</keyword>
<evidence type="ECO:0000256" key="6">
    <source>
        <dbReference type="ARBA" id="ARBA00023136"/>
    </source>
</evidence>
<dbReference type="RefSeq" id="WP_367638394.1">
    <property type="nucleotide sequence ID" value="NZ_JBFNQN010000007.1"/>
</dbReference>
<dbReference type="Gene3D" id="1.10.3730.20">
    <property type="match status" value="1"/>
</dbReference>
<dbReference type="InterPro" id="IPR045324">
    <property type="entry name" value="Small_multidrug_res"/>
</dbReference>
<reference evidence="9 10" key="1">
    <citation type="submission" date="2024-07" db="EMBL/GenBank/DDBJ databases">
        <authorList>
            <person name="Thanompreechachai J."/>
            <person name="Duangmal K."/>
        </authorList>
    </citation>
    <scope>NUCLEOTIDE SEQUENCE [LARGE SCALE GENOMIC DNA]</scope>
    <source>
        <strain evidence="9 10">KCTC 19886</strain>
    </source>
</reference>
<feature type="transmembrane region" description="Helical" evidence="8">
    <location>
        <begin position="32"/>
        <end position="50"/>
    </location>
</feature>
<feature type="transmembrane region" description="Helical" evidence="8">
    <location>
        <begin position="57"/>
        <end position="79"/>
    </location>
</feature>